<dbReference type="InterPro" id="IPR029063">
    <property type="entry name" value="SAM-dependent_MTases_sf"/>
</dbReference>
<accession>A0A9P7ZIE3</accession>
<dbReference type="Pfam" id="PF13847">
    <property type="entry name" value="Methyltransf_31"/>
    <property type="match status" value="1"/>
</dbReference>
<dbReference type="InterPro" id="IPR025714">
    <property type="entry name" value="Methyltranfer_dom"/>
</dbReference>
<dbReference type="GO" id="GO:0032259">
    <property type="term" value="P:methylation"/>
    <property type="evidence" value="ECO:0007669"/>
    <property type="project" value="UniProtKB-KW"/>
</dbReference>
<dbReference type="AlphaFoldDB" id="A0A9P7ZIE3"/>
<dbReference type="Gene3D" id="3.40.50.150">
    <property type="entry name" value="Vaccinia Virus protein VP39"/>
    <property type="match status" value="1"/>
</dbReference>
<proteinExistence type="inferred from homology"/>
<dbReference type="EMBL" id="MU251263">
    <property type="protein sequence ID" value="KAG9252257.1"/>
    <property type="molecule type" value="Genomic_DNA"/>
</dbReference>
<dbReference type="SUPFAM" id="SSF53335">
    <property type="entry name" value="S-adenosyl-L-methionine-dependent methyltransferases"/>
    <property type="match status" value="1"/>
</dbReference>
<dbReference type="Proteomes" id="UP000887229">
    <property type="component" value="Unassembled WGS sequence"/>
</dbReference>
<comment type="caution">
    <text evidence="3">The sequence shown here is derived from an EMBL/GenBank/DDBJ whole genome shotgun (WGS) entry which is preliminary data.</text>
</comment>
<sequence>MTHAHADREQRHSHHDADDFGVRNKAHFDKLSADIWNIPWIKALGEQITQELKKEAETGGLNTKPSNEGTRAYRMLDYACGNGVVSRALAPYFGDIQGLDISSEMVDQYNKLAEKSDLSNQMRANVGDLIKGSDQLDAPAYSGFDLIAMSMALHHVEDPALMIQRLSERLSKGGVLLIIDWVSPAESGCRAFTGMHNHPARHTVSRMGFEKKELDAWFADAGLESFTWRWAADRSPAPEDQGGDKQMFFAKATRPF</sequence>
<evidence type="ECO:0000313" key="4">
    <source>
        <dbReference type="Proteomes" id="UP000887229"/>
    </source>
</evidence>
<dbReference type="GeneID" id="70293282"/>
<keyword evidence="3" id="KW-0489">Methyltransferase</keyword>
<dbReference type="PANTHER" id="PTHR43591:SF108">
    <property type="entry name" value="S-ADENOSYL-L-METHIONINE-DEPENDENT METHYLTRANSFERASE"/>
    <property type="match status" value="1"/>
</dbReference>
<evidence type="ECO:0000259" key="2">
    <source>
        <dbReference type="Pfam" id="PF13847"/>
    </source>
</evidence>
<dbReference type="OrthoDB" id="3647at2759"/>
<comment type="similarity">
    <text evidence="1">Belongs to the methyltransferase superfamily. LaeA methyltransferase family.</text>
</comment>
<dbReference type="CDD" id="cd02440">
    <property type="entry name" value="AdoMet_MTases"/>
    <property type="match status" value="1"/>
</dbReference>
<dbReference type="RefSeq" id="XP_046116181.1">
    <property type="nucleotide sequence ID" value="XM_046262379.1"/>
</dbReference>
<dbReference type="PANTHER" id="PTHR43591">
    <property type="entry name" value="METHYLTRANSFERASE"/>
    <property type="match status" value="1"/>
</dbReference>
<feature type="domain" description="Methyltransferase" evidence="2">
    <location>
        <begin position="72"/>
        <end position="221"/>
    </location>
</feature>
<organism evidence="3 4">
    <name type="scientific">Emericellopsis atlantica</name>
    <dbReference type="NCBI Taxonomy" id="2614577"/>
    <lineage>
        <taxon>Eukaryota</taxon>
        <taxon>Fungi</taxon>
        <taxon>Dikarya</taxon>
        <taxon>Ascomycota</taxon>
        <taxon>Pezizomycotina</taxon>
        <taxon>Sordariomycetes</taxon>
        <taxon>Hypocreomycetidae</taxon>
        <taxon>Hypocreales</taxon>
        <taxon>Bionectriaceae</taxon>
        <taxon>Emericellopsis</taxon>
    </lineage>
</organism>
<keyword evidence="4" id="KW-1185">Reference proteome</keyword>
<keyword evidence="3" id="KW-0808">Transferase</keyword>
<evidence type="ECO:0000313" key="3">
    <source>
        <dbReference type="EMBL" id="KAG9252257.1"/>
    </source>
</evidence>
<name>A0A9P7ZIE3_9HYPO</name>
<gene>
    <name evidence="3" type="ORF">F5Z01DRAFT_638531</name>
</gene>
<protein>
    <submittedName>
        <fullName evidence="3">S-adenosyl-L-methionine-dependent methyltransferase</fullName>
    </submittedName>
</protein>
<evidence type="ECO:0000256" key="1">
    <source>
        <dbReference type="ARBA" id="ARBA00038158"/>
    </source>
</evidence>
<dbReference type="GO" id="GO:0008168">
    <property type="term" value="F:methyltransferase activity"/>
    <property type="evidence" value="ECO:0007669"/>
    <property type="project" value="UniProtKB-KW"/>
</dbReference>
<reference evidence="3" key="1">
    <citation type="journal article" date="2021" name="IMA Fungus">
        <title>Genomic characterization of three marine fungi, including Emericellopsis atlantica sp. nov. with signatures of a generalist lifestyle and marine biomass degradation.</title>
        <authorList>
            <person name="Hagestad O.C."/>
            <person name="Hou L."/>
            <person name="Andersen J.H."/>
            <person name="Hansen E.H."/>
            <person name="Altermark B."/>
            <person name="Li C."/>
            <person name="Kuhnert E."/>
            <person name="Cox R.J."/>
            <person name="Crous P.W."/>
            <person name="Spatafora J.W."/>
            <person name="Lail K."/>
            <person name="Amirebrahimi M."/>
            <person name="Lipzen A."/>
            <person name="Pangilinan J."/>
            <person name="Andreopoulos W."/>
            <person name="Hayes R.D."/>
            <person name="Ng V."/>
            <person name="Grigoriev I.V."/>
            <person name="Jackson S.A."/>
            <person name="Sutton T.D.S."/>
            <person name="Dobson A.D.W."/>
            <person name="Rama T."/>
        </authorList>
    </citation>
    <scope>NUCLEOTIDE SEQUENCE</scope>
    <source>
        <strain evidence="3">TS7</strain>
    </source>
</reference>